<reference evidence="3" key="2">
    <citation type="journal article" date="2023" name="Science">
        <title>Genomic signatures of disease resistance in endangered staghorn corals.</title>
        <authorList>
            <person name="Vollmer S.V."/>
            <person name="Selwyn J.D."/>
            <person name="Despard B.A."/>
            <person name="Roesel C.L."/>
        </authorList>
    </citation>
    <scope>NUCLEOTIDE SEQUENCE</scope>
    <source>
        <strain evidence="3">K2</strain>
    </source>
</reference>
<sequence>MYTKIIPHITTAVWLAQSVVCWASVEEVAGSNQRRYGEKKMSVGSALDYKARDRWLNSYKGHFKLGNRKRKESSIRGRGKREASSKEKASILTGHALFLQSCEPRTSDRLPLVSAGKFLR</sequence>
<feature type="region of interest" description="Disordered" evidence="1">
    <location>
        <begin position="67"/>
        <end position="86"/>
    </location>
</feature>
<feature type="chain" id="PRO_5042002096" description="Secreted protein" evidence="2">
    <location>
        <begin position="31"/>
        <end position="120"/>
    </location>
</feature>
<evidence type="ECO:0008006" key="5">
    <source>
        <dbReference type="Google" id="ProtNLM"/>
    </source>
</evidence>
<comment type="caution">
    <text evidence="3">The sequence shown here is derived from an EMBL/GenBank/DDBJ whole genome shotgun (WGS) entry which is preliminary data.</text>
</comment>
<evidence type="ECO:0000256" key="2">
    <source>
        <dbReference type="SAM" id="SignalP"/>
    </source>
</evidence>
<name>A0AAD9VHV5_ACRCE</name>
<dbReference type="EMBL" id="JARQWQ010000001">
    <property type="protein sequence ID" value="KAK2574352.1"/>
    <property type="molecule type" value="Genomic_DNA"/>
</dbReference>
<evidence type="ECO:0000313" key="3">
    <source>
        <dbReference type="EMBL" id="KAK2574352.1"/>
    </source>
</evidence>
<organism evidence="3 4">
    <name type="scientific">Acropora cervicornis</name>
    <name type="common">Staghorn coral</name>
    <dbReference type="NCBI Taxonomy" id="6130"/>
    <lineage>
        <taxon>Eukaryota</taxon>
        <taxon>Metazoa</taxon>
        <taxon>Cnidaria</taxon>
        <taxon>Anthozoa</taxon>
        <taxon>Hexacorallia</taxon>
        <taxon>Scleractinia</taxon>
        <taxon>Astrocoeniina</taxon>
        <taxon>Acroporidae</taxon>
        <taxon>Acropora</taxon>
    </lineage>
</organism>
<evidence type="ECO:0000313" key="4">
    <source>
        <dbReference type="Proteomes" id="UP001249851"/>
    </source>
</evidence>
<keyword evidence="4" id="KW-1185">Reference proteome</keyword>
<proteinExistence type="predicted"/>
<dbReference type="AlphaFoldDB" id="A0AAD9VHV5"/>
<keyword evidence="2" id="KW-0732">Signal</keyword>
<feature type="compositionally biased region" description="Basic and acidic residues" evidence="1">
    <location>
        <begin position="72"/>
        <end position="86"/>
    </location>
</feature>
<gene>
    <name evidence="3" type="ORF">P5673_000507</name>
</gene>
<accession>A0AAD9VHV5</accession>
<dbReference type="Proteomes" id="UP001249851">
    <property type="component" value="Unassembled WGS sequence"/>
</dbReference>
<feature type="signal peptide" evidence="2">
    <location>
        <begin position="1"/>
        <end position="30"/>
    </location>
</feature>
<evidence type="ECO:0000256" key="1">
    <source>
        <dbReference type="SAM" id="MobiDB-lite"/>
    </source>
</evidence>
<reference evidence="3" key="1">
    <citation type="journal article" date="2023" name="G3 (Bethesda)">
        <title>Whole genome assembly and annotation of the endangered Caribbean coral Acropora cervicornis.</title>
        <authorList>
            <person name="Selwyn J.D."/>
            <person name="Vollmer S.V."/>
        </authorList>
    </citation>
    <scope>NUCLEOTIDE SEQUENCE</scope>
    <source>
        <strain evidence="3">K2</strain>
    </source>
</reference>
<protein>
    <recommendedName>
        <fullName evidence="5">Secreted protein</fullName>
    </recommendedName>
</protein>